<dbReference type="RefSeq" id="WP_105392078.1">
    <property type="nucleotide sequence ID" value="NZ_PUIQ01000030.1"/>
</dbReference>
<evidence type="ECO:0000313" key="1">
    <source>
        <dbReference type="EMBL" id="PQP15528.1"/>
    </source>
</evidence>
<proteinExistence type="predicted"/>
<dbReference type="Proteomes" id="UP000238206">
    <property type="component" value="Unassembled WGS sequence"/>
</dbReference>
<dbReference type="InterPro" id="IPR018755">
    <property type="entry name" value="Phage_Mu_Gp48"/>
</dbReference>
<evidence type="ECO:0000313" key="2">
    <source>
        <dbReference type="Proteomes" id="UP000238206"/>
    </source>
</evidence>
<dbReference type="Pfam" id="PF10076">
    <property type="entry name" value="Phage_Mu_Gp48"/>
    <property type="match status" value="1"/>
</dbReference>
<comment type="caution">
    <text evidence="1">The sequence shown here is derived from an EMBL/GenBank/DDBJ whole genome shotgun (WGS) entry which is preliminary data.</text>
</comment>
<sequence>MAVKDEADYLEMLRALLPPGPAWSDELAPQVHRVLAGLAPEFLRIDARTRALLDEMDAATVRELVPDWERVCALPDECLGPAQSFEERQREVRNRLLGVGGQRIAYFESLAHENGYPDARIEEHRAPRFGRSRFGVARFGTWAQQYIWTMHMGRRRSDGRRWGVTVWGERFGRNPNSGIECYIRRHAPAHTLVIFDYEV</sequence>
<reference evidence="1 2" key="1">
    <citation type="submission" date="2018-02" db="EMBL/GenBank/DDBJ databases">
        <title>Draft genome sequencing of Burkholderia cepacia Y14-15.</title>
        <authorList>
            <person name="Zheng B.-X."/>
        </authorList>
    </citation>
    <scope>NUCLEOTIDE SEQUENCE [LARGE SCALE GENOMIC DNA]</scope>
    <source>
        <strain evidence="1 2">Y14-15</strain>
    </source>
</reference>
<dbReference type="EMBL" id="PUIQ01000030">
    <property type="protein sequence ID" value="PQP15528.1"/>
    <property type="molecule type" value="Genomic_DNA"/>
</dbReference>
<organism evidence="1 2">
    <name type="scientific">Burkholderia cepacia</name>
    <name type="common">Pseudomonas cepacia</name>
    <dbReference type="NCBI Taxonomy" id="292"/>
    <lineage>
        <taxon>Bacteria</taxon>
        <taxon>Pseudomonadati</taxon>
        <taxon>Pseudomonadota</taxon>
        <taxon>Betaproteobacteria</taxon>
        <taxon>Burkholderiales</taxon>
        <taxon>Burkholderiaceae</taxon>
        <taxon>Burkholderia</taxon>
        <taxon>Burkholderia cepacia complex</taxon>
    </lineage>
</organism>
<accession>A0A2S8IL68</accession>
<protein>
    <submittedName>
        <fullName evidence="1">Phage tail protein</fullName>
    </submittedName>
</protein>
<dbReference type="AlphaFoldDB" id="A0A2S8IL68"/>
<gene>
    <name evidence="1" type="ORF">C5615_22905</name>
</gene>
<name>A0A2S8IL68_BURCE</name>